<dbReference type="AlphaFoldDB" id="A0AB40BK30"/>
<organism evidence="1 2">
    <name type="scientific">Dioscorea cayennensis subsp. rotundata</name>
    <name type="common">White Guinea yam</name>
    <name type="synonym">Dioscorea rotundata</name>
    <dbReference type="NCBI Taxonomy" id="55577"/>
    <lineage>
        <taxon>Eukaryota</taxon>
        <taxon>Viridiplantae</taxon>
        <taxon>Streptophyta</taxon>
        <taxon>Embryophyta</taxon>
        <taxon>Tracheophyta</taxon>
        <taxon>Spermatophyta</taxon>
        <taxon>Magnoliopsida</taxon>
        <taxon>Liliopsida</taxon>
        <taxon>Dioscoreales</taxon>
        <taxon>Dioscoreaceae</taxon>
        <taxon>Dioscorea</taxon>
    </lineage>
</organism>
<evidence type="ECO:0000313" key="2">
    <source>
        <dbReference type="RefSeq" id="XP_039126976.1"/>
    </source>
</evidence>
<name>A0AB40BK30_DIOCR</name>
<reference evidence="2" key="2">
    <citation type="submission" date="2025-08" db="UniProtKB">
        <authorList>
            <consortium name="RefSeq"/>
        </authorList>
    </citation>
    <scope>IDENTIFICATION</scope>
</reference>
<keyword evidence="1" id="KW-1185">Reference proteome</keyword>
<dbReference type="GO" id="GO:0003723">
    <property type="term" value="F:RNA binding"/>
    <property type="evidence" value="ECO:0007669"/>
    <property type="project" value="InterPro"/>
</dbReference>
<sequence>MSTFSNDSSEDGSALLLLLPPTPPWTPRWCPRWRRELGTAEEVTWLPGRLRVHSRCSGVGGESIKKLYQETRAGIRVLEGSVGSPDRILLCMGKRCRNPISVWNLLVHPYP</sequence>
<dbReference type="GeneID" id="120263143"/>
<dbReference type="Proteomes" id="UP001515500">
    <property type="component" value="Chromosome 1"/>
</dbReference>
<proteinExistence type="predicted"/>
<dbReference type="InterPro" id="IPR036612">
    <property type="entry name" value="KH_dom_type_1_sf"/>
</dbReference>
<gene>
    <name evidence="2" type="primary">LOC120263143</name>
</gene>
<evidence type="ECO:0000313" key="1">
    <source>
        <dbReference type="Proteomes" id="UP001515500"/>
    </source>
</evidence>
<dbReference type="RefSeq" id="XP_039126976.1">
    <property type="nucleotide sequence ID" value="XM_039271042.1"/>
</dbReference>
<dbReference type="SUPFAM" id="SSF54791">
    <property type="entry name" value="Eukaryotic type KH-domain (KH-domain type I)"/>
    <property type="match status" value="1"/>
</dbReference>
<reference evidence="1" key="1">
    <citation type="submission" date="2025-05" db="UniProtKB">
        <authorList>
            <consortium name="RefSeq"/>
        </authorList>
    </citation>
    <scope>NUCLEOTIDE SEQUENCE [LARGE SCALE GENOMIC DNA]</scope>
</reference>
<protein>
    <submittedName>
        <fullName evidence="2">Uncharacterized protein LOC120263143 isoform X1</fullName>
    </submittedName>
</protein>
<accession>A0AB40BK30</accession>